<dbReference type="Proteomes" id="UP000190625">
    <property type="component" value="Unassembled WGS sequence"/>
</dbReference>
<evidence type="ECO:0000313" key="2">
    <source>
        <dbReference type="Proteomes" id="UP000190625"/>
    </source>
</evidence>
<keyword evidence="2" id="KW-1185">Reference proteome</keyword>
<dbReference type="OrthoDB" id="5419848at2"/>
<dbReference type="AlphaFoldDB" id="A0A1T4K943"/>
<reference evidence="2" key="1">
    <citation type="submission" date="2017-02" db="EMBL/GenBank/DDBJ databases">
        <authorList>
            <person name="Varghese N."/>
            <person name="Submissions S."/>
        </authorList>
    </citation>
    <scope>NUCLEOTIDE SEQUENCE [LARGE SCALE GENOMIC DNA]</scope>
    <source>
        <strain evidence="2">ATCC BAA-73</strain>
    </source>
</reference>
<name>A0A1T4K943_9FIRM</name>
<dbReference type="STRING" id="142842.SAMN02745118_00698"/>
<gene>
    <name evidence="1" type="ORF">SAMN02745118_00698</name>
</gene>
<organism evidence="1 2">
    <name type="scientific">Selenihalanaerobacter shriftii</name>
    <dbReference type="NCBI Taxonomy" id="142842"/>
    <lineage>
        <taxon>Bacteria</taxon>
        <taxon>Bacillati</taxon>
        <taxon>Bacillota</taxon>
        <taxon>Clostridia</taxon>
        <taxon>Halanaerobiales</taxon>
        <taxon>Halobacteroidaceae</taxon>
        <taxon>Selenihalanaerobacter</taxon>
    </lineage>
</organism>
<protein>
    <submittedName>
        <fullName evidence="1">Uncharacterized protein</fullName>
    </submittedName>
</protein>
<dbReference type="RefSeq" id="WP_078809191.1">
    <property type="nucleotide sequence ID" value="NZ_FUWM01000005.1"/>
</dbReference>
<evidence type="ECO:0000313" key="1">
    <source>
        <dbReference type="EMBL" id="SJZ38954.1"/>
    </source>
</evidence>
<accession>A0A1T4K943</accession>
<proteinExistence type="predicted"/>
<dbReference type="EMBL" id="FUWM01000005">
    <property type="protein sequence ID" value="SJZ38954.1"/>
    <property type="molecule type" value="Genomic_DNA"/>
</dbReference>
<sequence length="90" mass="10158">MFQCKSCGVLIEKLRPKFIDVIVEGESKTPPNVKEYLCPECGGVNYILNLEYCDKCKYSDSFLEDPQTGRVIATGCRGKCLNNGFKRINK</sequence>